<keyword evidence="5 7" id="KW-0418">Kinase</keyword>
<dbReference type="RefSeq" id="WP_241570267.1">
    <property type="nucleotide sequence ID" value="NZ_JAKUML010000002.1"/>
</dbReference>
<dbReference type="SMART" id="SM00388">
    <property type="entry name" value="HisKA"/>
    <property type="match status" value="1"/>
</dbReference>
<dbReference type="PROSITE" id="PS50109">
    <property type="entry name" value="HIS_KIN"/>
    <property type="match status" value="1"/>
</dbReference>
<dbReference type="Proteomes" id="UP001139701">
    <property type="component" value="Unassembled WGS sequence"/>
</dbReference>
<dbReference type="EMBL" id="JAKUML010000002">
    <property type="protein sequence ID" value="MCJ8145553.1"/>
    <property type="molecule type" value="Genomic_DNA"/>
</dbReference>
<dbReference type="Gene3D" id="1.10.287.130">
    <property type="match status" value="1"/>
</dbReference>
<organism evidence="7 8">
    <name type="scientific">Acinetobacter sedimenti</name>
    <dbReference type="NCBI Taxonomy" id="2919922"/>
    <lineage>
        <taxon>Bacteria</taxon>
        <taxon>Pseudomonadati</taxon>
        <taxon>Pseudomonadota</taxon>
        <taxon>Gammaproteobacteria</taxon>
        <taxon>Moraxellales</taxon>
        <taxon>Moraxellaceae</taxon>
        <taxon>Acinetobacter</taxon>
    </lineage>
</organism>
<dbReference type="PANTHER" id="PTHR43047">
    <property type="entry name" value="TWO-COMPONENT HISTIDINE PROTEIN KINASE"/>
    <property type="match status" value="1"/>
</dbReference>
<dbReference type="SMART" id="SM00387">
    <property type="entry name" value="HATPase_c"/>
    <property type="match status" value="1"/>
</dbReference>
<comment type="catalytic activity">
    <reaction evidence="1">
        <text>ATP + protein L-histidine = ADP + protein N-phospho-L-histidine.</text>
        <dbReference type="EC" id="2.7.13.3"/>
    </reaction>
</comment>
<dbReference type="GO" id="GO:0000155">
    <property type="term" value="F:phosphorelay sensor kinase activity"/>
    <property type="evidence" value="ECO:0007669"/>
    <property type="project" value="InterPro"/>
</dbReference>
<keyword evidence="4" id="KW-0808">Transferase</keyword>
<keyword evidence="3" id="KW-0597">Phosphoprotein</keyword>
<protein>
    <recommendedName>
        <fullName evidence="2">histidine kinase</fullName>
        <ecNumber evidence="2">2.7.13.3</ecNumber>
    </recommendedName>
</protein>
<evidence type="ECO:0000313" key="8">
    <source>
        <dbReference type="Proteomes" id="UP001139701"/>
    </source>
</evidence>
<dbReference type="PANTHER" id="PTHR43047:SF72">
    <property type="entry name" value="OSMOSENSING HISTIDINE PROTEIN KINASE SLN1"/>
    <property type="match status" value="1"/>
</dbReference>
<keyword evidence="8" id="KW-1185">Reference proteome</keyword>
<dbReference type="InterPro" id="IPR036097">
    <property type="entry name" value="HisK_dim/P_sf"/>
</dbReference>
<evidence type="ECO:0000259" key="6">
    <source>
        <dbReference type="PROSITE" id="PS50109"/>
    </source>
</evidence>
<dbReference type="GO" id="GO:0005886">
    <property type="term" value="C:plasma membrane"/>
    <property type="evidence" value="ECO:0007669"/>
    <property type="project" value="TreeGrafter"/>
</dbReference>
<accession>A0A9X2B5H5</accession>
<comment type="caution">
    <text evidence="7">The sequence shown here is derived from an EMBL/GenBank/DDBJ whole genome shotgun (WGS) entry which is preliminary data.</text>
</comment>
<gene>
    <name evidence="7" type="ORF">MKI79_01255</name>
</gene>
<sequence>MPVRAPISSYTATPAPASLQAELSEIVSEHVGATVDLLCKLSRYSHAIYYYQYKDMVVANCTVENIAQEIVQDICQQVAHFGKGEQLDSESAIFETIQGVFEDSHDFTPESIYVVGNATISTESKLTIILCADKTQLISVQMQNCLNEYILQRDSSLQMIIDSKTAYRQLADLEEINASRSKYFSIIAHDLRAPFHGILSCADILVHERATLDDEASLRLVEYINDTAQSTYSLLESLLNWAMAEGGRFHFKPVHFNVNDVVQSVFDLLNSSAFKKKIKLKCDVAGQLYAFGDVRMMTSVIQNLTSNALKFTNANADKEILICAHQDQNWVEIRIQDQGVGMTEVQCEKLFQQDTIPSTQGTSGEKGTGLGLVLCKRFVENNGGTIAVESIENQGTLFIVRIPVGSIDLV</sequence>
<name>A0A9X2B5H5_9GAMM</name>
<dbReference type="InterPro" id="IPR004358">
    <property type="entry name" value="Sig_transdc_His_kin-like_C"/>
</dbReference>
<dbReference type="GO" id="GO:0009927">
    <property type="term" value="F:histidine phosphotransfer kinase activity"/>
    <property type="evidence" value="ECO:0007669"/>
    <property type="project" value="TreeGrafter"/>
</dbReference>
<dbReference type="InterPro" id="IPR036890">
    <property type="entry name" value="HATPase_C_sf"/>
</dbReference>
<evidence type="ECO:0000256" key="4">
    <source>
        <dbReference type="ARBA" id="ARBA00022679"/>
    </source>
</evidence>
<proteinExistence type="predicted"/>
<evidence type="ECO:0000313" key="7">
    <source>
        <dbReference type="EMBL" id="MCJ8145553.1"/>
    </source>
</evidence>
<reference evidence="7" key="1">
    <citation type="submission" date="2022-02" db="EMBL/GenBank/DDBJ databases">
        <title>Acinetobacter A3.8 sp. nov., isolated from Sediment (Zhairuo Island).</title>
        <authorList>
            <person name="Zheng K."/>
        </authorList>
    </citation>
    <scope>NUCLEOTIDE SEQUENCE</scope>
    <source>
        <strain evidence="7">A3.8</strain>
    </source>
</reference>
<evidence type="ECO:0000256" key="5">
    <source>
        <dbReference type="ARBA" id="ARBA00022777"/>
    </source>
</evidence>
<evidence type="ECO:0000256" key="3">
    <source>
        <dbReference type="ARBA" id="ARBA00022553"/>
    </source>
</evidence>
<dbReference type="InterPro" id="IPR003594">
    <property type="entry name" value="HATPase_dom"/>
</dbReference>
<evidence type="ECO:0000256" key="1">
    <source>
        <dbReference type="ARBA" id="ARBA00000085"/>
    </source>
</evidence>
<dbReference type="Pfam" id="PF02518">
    <property type="entry name" value="HATPase_c"/>
    <property type="match status" value="1"/>
</dbReference>
<dbReference type="SUPFAM" id="SSF55874">
    <property type="entry name" value="ATPase domain of HSP90 chaperone/DNA topoisomerase II/histidine kinase"/>
    <property type="match status" value="1"/>
</dbReference>
<dbReference type="InterPro" id="IPR005467">
    <property type="entry name" value="His_kinase_dom"/>
</dbReference>
<dbReference type="InterPro" id="IPR003661">
    <property type="entry name" value="HisK_dim/P_dom"/>
</dbReference>
<dbReference type="Gene3D" id="3.30.565.10">
    <property type="entry name" value="Histidine kinase-like ATPase, C-terminal domain"/>
    <property type="match status" value="1"/>
</dbReference>
<dbReference type="EC" id="2.7.13.3" evidence="2"/>
<dbReference type="AlphaFoldDB" id="A0A9X2B5H5"/>
<dbReference type="PRINTS" id="PR00344">
    <property type="entry name" value="BCTRLSENSOR"/>
</dbReference>
<evidence type="ECO:0000256" key="2">
    <source>
        <dbReference type="ARBA" id="ARBA00012438"/>
    </source>
</evidence>
<dbReference type="CDD" id="cd00082">
    <property type="entry name" value="HisKA"/>
    <property type="match status" value="1"/>
</dbReference>
<dbReference type="SUPFAM" id="SSF47384">
    <property type="entry name" value="Homodimeric domain of signal transducing histidine kinase"/>
    <property type="match status" value="1"/>
</dbReference>
<feature type="domain" description="Histidine kinase" evidence="6">
    <location>
        <begin position="186"/>
        <end position="406"/>
    </location>
</feature>